<dbReference type="InterPro" id="IPR050005">
    <property type="entry name" value="DenD"/>
</dbReference>
<dbReference type="SUPFAM" id="SSF51735">
    <property type="entry name" value="NAD(P)-binding Rossmann-fold domains"/>
    <property type="match status" value="1"/>
</dbReference>
<proteinExistence type="predicted"/>
<dbReference type="AlphaFoldDB" id="A0AB39MQP6"/>
<dbReference type="PANTHER" id="PTHR43103:SF3">
    <property type="entry name" value="ADP-L-GLYCERO-D-MANNO-HEPTOSE-6-EPIMERASE"/>
    <property type="match status" value="1"/>
</dbReference>
<evidence type="ECO:0000313" key="4">
    <source>
        <dbReference type="EMBL" id="XDQ08317.1"/>
    </source>
</evidence>
<dbReference type="InterPro" id="IPR001509">
    <property type="entry name" value="Epimerase_deHydtase"/>
</dbReference>
<dbReference type="GO" id="GO:0016491">
    <property type="term" value="F:oxidoreductase activity"/>
    <property type="evidence" value="ECO:0007669"/>
    <property type="project" value="UniProtKB-KW"/>
</dbReference>
<dbReference type="Gene3D" id="3.40.50.720">
    <property type="entry name" value="NAD(P)-binding Rossmann-like Domain"/>
    <property type="match status" value="1"/>
</dbReference>
<dbReference type="Pfam" id="PF01370">
    <property type="entry name" value="Epimerase"/>
    <property type="match status" value="1"/>
</dbReference>
<keyword evidence="4" id="KW-0560">Oxidoreductase</keyword>
<accession>A0AB39MQP6</accession>
<protein>
    <submittedName>
        <fullName evidence="4">D-erythronate dehydrogenase</fullName>
        <ecNumber evidence="4">1.1.1.410</ecNumber>
    </submittedName>
</protein>
<reference evidence="4" key="1">
    <citation type="submission" date="2024-07" db="EMBL/GenBank/DDBJ databases">
        <authorList>
            <person name="Yu S.T."/>
        </authorList>
    </citation>
    <scope>NUCLEOTIDE SEQUENCE</scope>
    <source>
        <strain evidence="4">R11</strain>
    </source>
</reference>
<feature type="domain" description="NAD-dependent epimerase/dehydratase" evidence="3">
    <location>
        <begin position="3"/>
        <end position="209"/>
    </location>
</feature>
<sequence length="348" mass="36238">MRIVITGGFGFLGRRVAAALLERRTFRGAPVERLVLADRFVPLEAPEAADPLVDIVQGDLTDRIGEVFAEPVDVLIHLASAVSAECEADFDLGMGANLDTTRALLDAARAQSAAGGPTVRVVFSSSVAVYGSDPTLPLPQVVSEATLPTPRSSYGTQKLVCEQLVAEYTRRGFLDGRVARLMTVSVRPGKPNAAASGFLSGIVREPLAGLPATCPVDPALRVALASPQRTVEGILRIAEAERGSGPGRMDGGLPVNLPALTVSVADILATLRRVAGDSVADLVTISPDPAVEAIVGSWPAEFDNARAAALGLEPDPSFESVVRDYIEAHPEAVVEPLAASPTGSAPID</sequence>
<organism evidence="4">
    <name type="scientific">Streptomyces sp. R11</name>
    <dbReference type="NCBI Taxonomy" id="3238625"/>
    <lineage>
        <taxon>Bacteria</taxon>
        <taxon>Bacillati</taxon>
        <taxon>Actinomycetota</taxon>
        <taxon>Actinomycetes</taxon>
        <taxon>Kitasatosporales</taxon>
        <taxon>Streptomycetaceae</taxon>
        <taxon>Streptomyces</taxon>
    </lineage>
</organism>
<keyword evidence="1" id="KW-0521">NADP</keyword>
<dbReference type="RefSeq" id="WP_369268774.1">
    <property type="nucleotide sequence ID" value="NZ_CP163432.1"/>
</dbReference>
<keyword evidence="2" id="KW-0119">Carbohydrate metabolism</keyword>
<evidence type="ECO:0000259" key="3">
    <source>
        <dbReference type="Pfam" id="PF01370"/>
    </source>
</evidence>
<dbReference type="EC" id="1.1.1.410" evidence="4"/>
<evidence type="ECO:0000256" key="1">
    <source>
        <dbReference type="ARBA" id="ARBA00022857"/>
    </source>
</evidence>
<evidence type="ECO:0000256" key="2">
    <source>
        <dbReference type="ARBA" id="ARBA00023277"/>
    </source>
</evidence>
<dbReference type="EMBL" id="CP163432">
    <property type="protein sequence ID" value="XDQ08317.1"/>
    <property type="molecule type" value="Genomic_DNA"/>
</dbReference>
<dbReference type="InterPro" id="IPR036291">
    <property type="entry name" value="NAD(P)-bd_dom_sf"/>
</dbReference>
<dbReference type="NCBIfam" id="NF043036">
    <property type="entry name" value="ErythonDh"/>
    <property type="match status" value="1"/>
</dbReference>
<dbReference type="Gene3D" id="3.90.25.10">
    <property type="entry name" value="UDP-galactose 4-epimerase, domain 1"/>
    <property type="match status" value="1"/>
</dbReference>
<gene>
    <name evidence="4" type="primary">denD</name>
    <name evidence="4" type="ORF">AB5J55_00895</name>
</gene>
<dbReference type="PANTHER" id="PTHR43103">
    <property type="entry name" value="NUCLEOSIDE-DIPHOSPHATE-SUGAR EPIMERASE"/>
    <property type="match status" value="1"/>
</dbReference>
<name>A0AB39MQP6_9ACTN</name>